<keyword evidence="10" id="KW-1185">Reference proteome</keyword>
<dbReference type="GO" id="GO:0000978">
    <property type="term" value="F:RNA polymerase II cis-regulatory region sequence-specific DNA binding"/>
    <property type="evidence" value="ECO:0007669"/>
    <property type="project" value="InterPro"/>
</dbReference>
<dbReference type="FunFam" id="1.10.10.10:FF:000458">
    <property type="entry name" value="E2F-like (Mammalian transcription factor)"/>
    <property type="match status" value="1"/>
</dbReference>
<dbReference type="GO" id="GO:0000981">
    <property type="term" value="F:DNA-binding transcription factor activity, RNA polymerase II-specific"/>
    <property type="evidence" value="ECO:0007669"/>
    <property type="project" value="TreeGrafter"/>
</dbReference>
<name>A0AAN8EQG9_TRICO</name>
<gene>
    <name evidence="9" type="ORF">GCK32_016348</name>
</gene>
<evidence type="ECO:0000313" key="10">
    <source>
        <dbReference type="Proteomes" id="UP001331761"/>
    </source>
</evidence>
<evidence type="ECO:0000256" key="6">
    <source>
        <dbReference type="ARBA" id="ARBA00023242"/>
    </source>
</evidence>
<keyword evidence="6 7" id="KW-0539">Nucleus</keyword>
<dbReference type="SUPFAM" id="SSF144074">
    <property type="entry name" value="E2F-DP heterodimerization region"/>
    <property type="match status" value="1"/>
</dbReference>
<evidence type="ECO:0000256" key="3">
    <source>
        <dbReference type="ARBA" id="ARBA00023015"/>
    </source>
</evidence>
<evidence type="ECO:0000313" key="9">
    <source>
        <dbReference type="EMBL" id="KAK5966236.1"/>
    </source>
</evidence>
<dbReference type="InterPro" id="IPR015633">
    <property type="entry name" value="E2F"/>
</dbReference>
<sequence length="182" mass="20859">MLGYYIVYSDHVTTRMDNSLLVTTKKFLELKNLNESVNLNDAAETLNVPKRRLYDITNVLEGIDLVEKIGKNSIRWKTNDGDGRLLEALQFEFKLVREDPTYKPYGYLQLQDLQSLDIFSNQTLIAVKSFPEVQPFIEVADPSKTGKFQIKVRTDNYSPLRAFLCPSYARTHSSIEEILSTG</sequence>
<evidence type="ECO:0000256" key="2">
    <source>
        <dbReference type="ARBA" id="ARBA00010940"/>
    </source>
</evidence>
<dbReference type="InterPro" id="IPR036388">
    <property type="entry name" value="WH-like_DNA-bd_sf"/>
</dbReference>
<keyword evidence="3 7" id="KW-0805">Transcription regulation</keyword>
<keyword evidence="4 7" id="KW-0238">DNA-binding</keyword>
<organism evidence="9 10">
    <name type="scientific">Trichostrongylus colubriformis</name>
    <name type="common">Black scour worm</name>
    <dbReference type="NCBI Taxonomy" id="6319"/>
    <lineage>
        <taxon>Eukaryota</taxon>
        <taxon>Metazoa</taxon>
        <taxon>Ecdysozoa</taxon>
        <taxon>Nematoda</taxon>
        <taxon>Chromadorea</taxon>
        <taxon>Rhabditida</taxon>
        <taxon>Rhabditina</taxon>
        <taxon>Rhabditomorpha</taxon>
        <taxon>Strongyloidea</taxon>
        <taxon>Trichostrongylidae</taxon>
        <taxon>Trichostrongylus</taxon>
    </lineage>
</organism>
<dbReference type="Gene3D" id="1.10.10.10">
    <property type="entry name" value="Winged helix-like DNA-binding domain superfamily/Winged helix DNA-binding domain"/>
    <property type="match status" value="1"/>
</dbReference>
<dbReference type="Pfam" id="PF02319">
    <property type="entry name" value="WHD_E2F_TDP"/>
    <property type="match status" value="1"/>
</dbReference>
<reference evidence="9 10" key="1">
    <citation type="submission" date="2019-10" db="EMBL/GenBank/DDBJ databases">
        <title>Assembly and Annotation for the nematode Trichostrongylus colubriformis.</title>
        <authorList>
            <person name="Martin J."/>
        </authorList>
    </citation>
    <scope>NUCLEOTIDE SEQUENCE [LARGE SCALE GENOMIC DNA]</scope>
    <source>
        <strain evidence="9">G859</strain>
        <tissue evidence="9">Whole worm</tissue>
    </source>
</reference>
<evidence type="ECO:0000259" key="8">
    <source>
        <dbReference type="SMART" id="SM01372"/>
    </source>
</evidence>
<dbReference type="SUPFAM" id="SSF46785">
    <property type="entry name" value="Winged helix' DNA-binding domain"/>
    <property type="match status" value="1"/>
</dbReference>
<comment type="subcellular location">
    <subcellularLocation>
        <location evidence="1 7">Nucleus</location>
    </subcellularLocation>
</comment>
<dbReference type="PANTHER" id="PTHR12081:SF18">
    <property type="entry name" value="TRANSCRIPTION FACTOR E2F2-RELATED"/>
    <property type="match status" value="1"/>
</dbReference>
<dbReference type="InterPro" id="IPR037241">
    <property type="entry name" value="E2F-DP_heterodim"/>
</dbReference>
<dbReference type="PANTHER" id="PTHR12081">
    <property type="entry name" value="TRANSCRIPTION FACTOR E2F"/>
    <property type="match status" value="1"/>
</dbReference>
<dbReference type="SMART" id="SM01372">
    <property type="entry name" value="E2F_TDP"/>
    <property type="match status" value="1"/>
</dbReference>
<feature type="domain" description="E2F/DP family winged-helix DNA-binding" evidence="8">
    <location>
        <begin position="15"/>
        <end position="78"/>
    </location>
</feature>
<proteinExistence type="inferred from homology"/>
<comment type="similarity">
    <text evidence="2 7">Belongs to the E2F/DP family.</text>
</comment>
<accession>A0AAN8EQG9</accession>
<dbReference type="InterPro" id="IPR003316">
    <property type="entry name" value="E2F_WHTH_DNA-bd_dom"/>
</dbReference>
<dbReference type="EMBL" id="WIXE01023686">
    <property type="protein sequence ID" value="KAK5966236.1"/>
    <property type="molecule type" value="Genomic_DNA"/>
</dbReference>
<dbReference type="Pfam" id="PF16421">
    <property type="entry name" value="E2F_CC-MB"/>
    <property type="match status" value="1"/>
</dbReference>
<dbReference type="InterPro" id="IPR032198">
    <property type="entry name" value="E2F_CC-MB"/>
</dbReference>
<dbReference type="InterPro" id="IPR036390">
    <property type="entry name" value="WH_DNA-bd_sf"/>
</dbReference>
<dbReference type="GO" id="GO:0090575">
    <property type="term" value="C:RNA polymerase II transcription regulator complex"/>
    <property type="evidence" value="ECO:0007669"/>
    <property type="project" value="TreeGrafter"/>
</dbReference>
<protein>
    <submittedName>
        <fullName evidence="9">Transcription factor E2F3</fullName>
    </submittedName>
</protein>
<keyword evidence="5 7" id="KW-0804">Transcription</keyword>
<comment type="caution">
    <text evidence="9">The sequence shown here is derived from an EMBL/GenBank/DDBJ whole genome shotgun (WGS) entry which is preliminary data.</text>
</comment>
<dbReference type="AlphaFoldDB" id="A0AAN8EQG9"/>
<dbReference type="Proteomes" id="UP001331761">
    <property type="component" value="Unassembled WGS sequence"/>
</dbReference>
<evidence type="ECO:0000256" key="5">
    <source>
        <dbReference type="ARBA" id="ARBA00023163"/>
    </source>
</evidence>
<evidence type="ECO:0000256" key="7">
    <source>
        <dbReference type="RuleBase" id="RU003796"/>
    </source>
</evidence>
<dbReference type="GO" id="GO:0046983">
    <property type="term" value="F:protein dimerization activity"/>
    <property type="evidence" value="ECO:0007669"/>
    <property type="project" value="InterPro"/>
</dbReference>
<dbReference type="Gene3D" id="6.10.250.540">
    <property type="match status" value="1"/>
</dbReference>
<evidence type="ECO:0000256" key="4">
    <source>
        <dbReference type="ARBA" id="ARBA00023125"/>
    </source>
</evidence>
<evidence type="ECO:0000256" key="1">
    <source>
        <dbReference type="ARBA" id="ARBA00004123"/>
    </source>
</evidence>